<dbReference type="OrthoDB" id="429136at2759"/>
<feature type="transmembrane region" description="Helical" evidence="2">
    <location>
        <begin position="25"/>
        <end position="47"/>
    </location>
</feature>
<gene>
    <name evidence="3" type="ORF">PROFUN_03656</name>
</gene>
<feature type="compositionally biased region" description="Basic and acidic residues" evidence="1">
    <location>
        <begin position="338"/>
        <end position="375"/>
    </location>
</feature>
<evidence type="ECO:0000313" key="4">
    <source>
        <dbReference type="Proteomes" id="UP000241769"/>
    </source>
</evidence>
<dbReference type="InParanoid" id="A0A2P6NSQ1"/>
<feature type="region of interest" description="Disordered" evidence="1">
    <location>
        <begin position="333"/>
        <end position="375"/>
    </location>
</feature>
<evidence type="ECO:0000313" key="3">
    <source>
        <dbReference type="EMBL" id="PRP86908.1"/>
    </source>
</evidence>
<dbReference type="EMBL" id="MDYQ01000025">
    <property type="protein sequence ID" value="PRP86908.1"/>
    <property type="molecule type" value="Genomic_DNA"/>
</dbReference>
<evidence type="ECO:0008006" key="5">
    <source>
        <dbReference type="Google" id="ProtNLM"/>
    </source>
</evidence>
<reference evidence="3 4" key="1">
    <citation type="journal article" date="2018" name="Genome Biol. Evol.">
        <title>Multiple Roots of Fruiting Body Formation in Amoebozoa.</title>
        <authorList>
            <person name="Hillmann F."/>
            <person name="Forbes G."/>
            <person name="Novohradska S."/>
            <person name="Ferling I."/>
            <person name="Riege K."/>
            <person name="Groth M."/>
            <person name="Westermann M."/>
            <person name="Marz M."/>
            <person name="Spaller T."/>
            <person name="Winckler T."/>
            <person name="Schaap P."/>
            <person name="Glockner G."/>
        </authorList>
    </citation>
    <scope>NUCLEOTIDE SEQUENCE [LARGE SCALE GENOMIC DNA]</scope>
    <source>
        <strain evidence="3 4">Jena</strain>
    </source>
</reference>
<keyword evidence="2" id="KW-1133">Transmembrane helix</keyword>
<dbReference type="AlphaFoldDB" id="A0A2P6NSQ1"/>
<accession>A0A2P6NSQ1</accession>
<keyword evidence="4" id="KW-1185">Reference proteome</keyword>
<name>A0A2P6NSQ1_9EUKA</name>
<protein>
    <recommendedName>
        <fullName evidence="5">Methyltransferase domain-containing protein</fullName>
    </recommendedName>
</protein>
<keyword evidence="2" id="KW-0812">Transmembrane</keyword>
<evidence type="ECO:0000256" key="1">
    <source>
        <dbReference type="SAM" id="MobiDB-lite"/>
    </source>
</evidence>
<dbReference type="Proteomes" id="UP000241769">
    <property type="component" value="Unassembled WGS sequence"/>
</dbReference>
<proteinExistence type="predicted"/>
<comment type="caution">
    <text evidence="3">The sequence shown here is derived from an EMBL/GenBank/DDBJ whole genome shotgun (WGS) entry which is preliminary data.</text>
</comment>
<organism evidence="3 4">
    <name type="scientific">Planoprotostelium fungivorum</name>
    <dbReference type="NCBI Taxonomy" id="1890364"/>
    <lineage>
        <taxon>Eukaryota</taxon>
        <taxon>Amoebozoa</taxon>
        <taxon>Evosea</taxon>
        <taxon>Variosea</taxon>
        <taxon>Cavosteliida</taxon>
        <taxon>Cavosteliaceae</taxon>
        <taxon>Planoprotostelium</taxon>
    </lineage>
</organism>
<evidence type="ECO:0000256" key="2">
    <source>
        <dbReference type="SAM" id="Phobius"/>
    </source>
</evidence>
<keyword evidence="2" id="KW-0472">Membrane</keyword>
<sequence length="375" mass="43354">MGPTEKDVLVDWLNWLAHLPPKFKMVLATVGAVIVVSLLLLFELFRLKLKADGNKRKAVVPNGSNGLTKEWTKGALEKISAHSCPIFDGIERAQNPMPWGSVLDAGTGSHSLEWILSIETNRWVAITGDRKRQTELEREYASKFREQDVLTTGNWRDPEFLKGQRKVFDVVLADYLLGSVDAYAPFFQDRLFDRLHPHVGRRLYITGAEPLPDHTQDPHGKIIVEIHKTRDACILLAGERPYREYPLDWVLRHVKHKFRVTHVSFFETSHTRGFVETQISVAESKLHKIKDQSLRKTMKGHLNELRWRVRKMTWPAEFSHDYVVCLEPVESLEEEAEEPKVPEGYRSEVQEQRQVYPRDEHSSDSETSDEEKKDK</sequence>